<sequence length="568" mass="63160">MRFSRLLIPTTKETPNDATLASHIFLIRGGFIQSVGGSGLYNFLPLGKKVLDKVRAVVKEELDKAGCQEVSLSFVTPASLWQESGRFEKYGKELLRFKDRKNNDFILGPTHEEMMVNLVRQTVKSYKQLPLNLYQINLKFRDEIRPRFGLMRGREFLMKDGYSFHTSQEDMKREFDLMEETYKKIFTRLGLEFKVVEADSGAIGGSGSKEFMVLADSGEDTIVVCDNCEYGANIEAAVRQEKPCDAEAPEALFAKFHTPDTTTIEALSAFFHVDPYYLVKTVAKKALYDEGRTEVVLFALRGSDELQEVKACNAVGANDLADISEEELEAAGLVAGYMGPTVVPEGVRVVLDSNLRDASNMICGANEKEYHLVGNSFKGVEADYHDLVAVQEGDLCPHCGSPLRYTKGIEAGHIFQLGTQYSEPMGATFLDENGKAQPMVMGTYGIGVSRLLAAIIEQNHDDKGCIWTKASAPFDLQLIVSNIKDEAQVALGEELYETLKAKGFDVLFDERKDRFGAKMKDYELLGVPHAIVIGKKLQDGLVEFVTREGLVKEEVSPDEILTVVEQKV</sequence>
<evidence type="ECO:0000259" key="13">
    <source>
        <dbReference type="PROSITE" id="PS50862"/>
    </source>
</evidence>
<comment type="subcellular location">
    <subcellularLocation>
        <location evidence="1 12">Cytoplasm</location>
    </subcellularLocation>
</comment>
<dbReference type="InterPro" id="IPR033730">
    <property type="entry name" value="ProRS_core_prok"/>
</dbReference>
<dbReference type="GO" id="GO:0004827">
    <property type="term" value="F:proline-tRNA ligase activity"/>
    <property type="evidence" value="ECO:0007669"/>
    <property type="project" value="UniProtKB-UniRule"/>
</dbReference>
<dbReference type="Pfam" id="PF04073">
    <property type="entry name" value="tRNA_edit"/>
    <property type="match status" value="1"/>
</dbReference>
<dbReference type="GO" id="GO:0006433">
    <property type="term" value="P:prolyl-tRNA aminoacylation"/>
    <property type="evidence" value="ECO:0007669"/>
    <property type="project" value="UniProtKB-UniRule"/>
</dbReference>
<dbReference type="Gene3D" id="3.40.50.800">
    <property type="entry name" value="Anticodon-binding domain"/>
    <property type="match status" value="1"/>
</dbReference>
<evidence type="ECO:0000256" key="10">
    <source>
        <dbReference type="ARBA" id="ARBA00053664"/>
    </source>
</evidence>
<dbReference type="STRING" id="1630136.AS592_06795"/>
<keyword evidence="15" id="KW-1185">Reference proteome</keyword>
<name>A0A151CG46_9BACT</name>
<dbReference type="InterPro" id="IPR023717">
    <property type="entry name" value="Pro-tRNA-Synthase_IIa_type1"/>
</dbReference>
<dbReference type="CDD" id="cd00779">
    <property type="entry name" value="ProRS_core_prok"/>
    <property type="match status" value="1"/>
</dbReference>
<dbReference type="FunFam" id="3.30.930.10:FF:000066">
    <property type="entry name" value="Proline--tRNA ligase"/>
    <property type="match status" value="1"/>
</dbReference>
<keyword evidence="6 12" id="KW-0067">ATP-binding</keyword>
<dbReference type="FunFam" id="3.30.930.10:FF:000065">
    <property type="entry name" value="Proline--tRNA ligase"/>
    <property type="match status" value="1"/>
</dbReference>
<evidence type="ECO:0000256" key="4">
    <source>
        <dbReference type="ARBA" id="ARBA00022598"/>
    </source>
</evidence>
<dbReference type="PANTHER" id="PTHR42753:SF2">
    <property type="entry name" value="PROLINE--TRNA LIGASE"/>
    <property type="match status" value="1"/>
</dbReference>
<evidence type="ECO:0000256" key="5">
    <source>
        <dbReference type="ARBA" id="ARBA00022741"/>
    </source>
</evidence>
<dbReference type="Pfam" id="PF00587">
    <property type="entry name" value="tRNA-synt_2b"/>
    <property type="match status" value="1"/>
</dbReference>
<feature type="domain" description="Aminoacyl-transfer RNA synthetases class-II family profile" evidence="13">
    <location>
        <begin position="39"/>
        <end position="473"/>
    </location>
</feature>
<dbReference type="InterPro" id="IPR007214">
    <property type="entry name" value="YbaK/aa-tRNA-synth-assoc-dom"/>
</dbReference>
<dbReference type="NCBIfam" id="TIGR00409">
    <property type="entry name" value="proS_fam_II"/>
    <property type="match status" value="1"/>
</dbReference>
<dbReference type="CDD" id="cd00861">
    <property type="entry name" value="ProRS_anticodon_short"/>
    <property type="match status" value="1"/>
</dbReference>
<evidence type="ECO:0000256" key="2">
    <source>
        <dbReference type="ARBA" id="ARBA00011738"/>
    </source>
</evidence>
<dbReference type="PROSITE" id="PS50862">
    <property type="entry name" value="AA_TRNA_LIGASE_II"/>
    <property type="match status" value="1"/>
</dbReference>
<dbReference type="InterPro" id="IPR004500">
    <property type="entry name" value="Pro-tRNA-synth_IIa_bac-type"/>
</dbReference>
<evidence type="ECO:0000256" key="8">
    <source>
        <dbReference type="ARBA" id="ARBA00023146"/>
    </source>
</evidence>
<gene>
    <name evidence="12" type="primary">proS</name>
    <name evidence="14" type="ORF">AS592_06795</name>
</gene>
<dbReference type="HAMAP" id="MF_01569">
    <property type="entry name" value="Pro_tRNA_synth_type1"/>
    <property type="match status" value="1"/>
</dbReference>
<comment type="domain">
    <text evidence="12">Consists of three domains: the N-terminal catalytic domain, the editing domain and the C-terminal anticodon-binding domain.</text>
</comment>
<evidence type="ECO:0000256" key="12">
    <source>
        <dbReference type="HAMAP-Rule" id="MF_01569"/>
    </source>
</evidence>
<evidence type="ECO:0000256" key="11">
    <source>
        <dbReference type="ARBA" id="ARBA00060755"/>
    </source>
</evidence>
<comment type="function">
    <text evidence="10 12">Catalyzes the attachment of proline to tRNA(Pro) in a two-step reaction: proline is first activated by ATP to form Pro-AMP and then transferred to the acceptor end of tRNA(Pro). As ProRS can inadvertently accommodate and process non-cognate amino acids such as alanine and cysteine, to avoid such errors it has two additional distinct editing activities against alanine. One activity is designated as 'pretransfer' editing and involves the tRNA(Pro)-independent hydrolysis of activated Ala-AMP. The other activity is designated 'posttransfer' editing and involves deacylation of mischarged Ala-tRNA(Pro). The misacylated Cys-tRNA(Pro) is not edited by ProRS.</text>
</comment>
<comment type="caution">
    <text evidence="14">The sequence shown here is derived from an EMBL/GenBank/DDBJ whole genome shotgun (WGS) entry which is preliminary data.</text>
</comment>
<dbReference type="InterPro" id="IPR044140">
    <property type="entry name" value="ProRS_anticodon_short"/>
</dbReference>
<dbReference type="OrthoDB" id="9809052at2"/>
<keyword evidence="3 12" id="KW-0963">Cytoplasm</keyword>
<keyword evidence="4 12" id="KW-0436">Ligase</keyword>
<evidence type="ECO:0000256" key="6">
    <source>
        <dbReference type="ARBA" id="ARBA00022840"/>
    </source>
</evidence>
<dbReference type="InterPro" id="IPR006195">
    <property type="entry name" value="aa-tRNA-synth_II"/>
</dbReference>
<dbReference type="GO" id="GO:0005524">
    <property type="term" value="F:ATP binding"/>
    <property type="evidence" value="ECO:0007669"/>
    <property type="project" value="UniProtKB-UniRule"/>
</dbReference>
<organism evidence="14 15">
    <name type="scientific">Sulfurovum riftiae</name>
    <dbReference type="NCBI Taxonomy" id="1630136"/>
    <lineage>
        <taxon>Bacteria</taxon>
        <taxon>Pseudomonadati</taxon>
        <taxon>Campylobacterota</taxon>
        <taxon>Epsilonproteobacteria</taxon>
        <taxon>Campylobacterales</taxon>
        <taxon>Sulfurovaceae</taxon>
        <taxon>Sulfurovum</taxon>
    </lineage>
</organism>
<comment type="subunit">
    <text evidence="2 12">Homodimer.</text>
</comment>
<dbReference type="InterPro" id="IPR004154">
    <property type="entry name" value="Anticodon-bd"/>
</dbReference>
<reference evidence="14 15" key="1">
    <citation type="submission" date="2015-11" db="EMBL/GenBank/DDBJ databases">
        <title>Draft genome of Sulfurovum riftiae 1812E, a member of the Epsilonproteobacteria isolated from the tube of the deep-sea hydrothermal vent tubewom Riftia pachyptila.</title>
        <authorList>
            <person name="Vetriani C."/>
            <person name="Giovannelli D."/>
        </authorList>
    </citation>
    <scope>NUCLEOTIDE SEQUENCE [LARGE SCALE GENOMIC DNA]</scope>
    <source>
        <strain evidence="14 15">1812E</strain>
    </source>
</reference>
<keyword evidence="5 12" id="KW-0547">Nucleotide-binding</keyword>
<protein>
    <recommendedName>
        <fullName evidence="12">Proline--tRNA ligase</fullName>
        <ecNumber evidence="12">6.1.1.15</ecNumber>
    </recommendedName>
    <alternativeName>
        <fullName evidence="12">Prolyl-tRNA synthetase</fullName>
        <shortName evidence="12">ProRS</shortName>
    </alternativeName>
</protein>
<dbReference type="EC" id="6.1.1.15" evidence="12"/>
<keyword evidence="7 12" id="KW-0648">Protein biosynthesis</keyword>
<dbReference type="SUPFAM" id="SSF55826">
    <property type="entry name" value="YbaK/ProRS associated domain"/>
    <property type="match status" value="1"/>
</dbReference>
<dbReference type="PRINTS" id="PR01046">
    <property type="entry name" value="TRNASYNTHPRO"/>
</dbReference>
<dbReference type="Pfam" id="PF03129">
    <property type="entry name" value="HGTP_anticodon"/>
    <property type="match status" value="1"/>
</dbReference>
<dbReference type="NCBIfam" id="NF006625">
    <property type="entry name" value="PRK09194.1"/>
    <property type="match status" value="1"/>
</dbReference>
<dbReference type="RefSeq" id="WP_067330796.1">
    <property type="nucleotide sequence ID" value="NZ_LNKT01000023.1"/>
</dbReference>
<dbReference type="InterPro" id="IPR050062">
    <property type="entry name" value="Pro-tRNA_synthetase"/>
</dbReference>
<comment type="similarity">
    <text evidence="11 12">Belongs to the class-II aminoacyl-tRNA synthetase family. ProS type 1 subfamily.</text>
</comment>
<dbReference type="CDD" id="cd04334">
    <property type="entry name" value="ProRS-INS"/>
    <property type="match status" value="1"/>
</dbReference>
<dbReference type="InterPro" id="IPR002316">
    <property type="entry name" value="Pro-tRNA-ligase_IIa"/>
</dbReference>
<dbReference type="PANTHER" id="PTHR42753">
    <property type="entry name" value="MITOCHONDRIAL RIBOSOME PROTEIN L39/PROLYL-TRNA LIGASE FAMILY MEMBER"/>
    <property type="match status" value="1"/>
</dbReference>
<dbReference type="GO" id="GO:0002161">
    <property type="term" value="F:aminoacyl-tRNA deacylase activity"/>
    <property type="evidence" value="ECO:0007669"/>
    <property type="project" value="InterPro"/>
</dbReference>
<dbReference type="SUPFAM" id="SSF52954">
    <property type="entry name" value="Class II aaRS ABD-related"/>
    <property type="match status" value="1"/>
</dbReference>
<dbReference type="GO" id="GO:0005829">
    <property type="term" value="C:cytosol"/>
    <property type="evidence" value="ECO:0007669"/>
    <property type="project" value="TreeGrafter"/>
</dbReference>
<dbReference type="EMBL" id="LNKT01000023">
    <property type="protein sequence ID" value="KYJ86508.1"/>
    <property type="molecule type" value="Genomic_DNA"/>
</dbReference>
<dbReference type="InterPro" id="IPR036621">
    <property type="entry name" value="Anticodon-bd_dom_sf"/>
</dbReference>
<accession>A0A151CG46</accession>
<evidence type="ECO:0000256" key="9">
    <source>
        <dbReference type="ARBA" id="ARBA00047671"/>
    </source>
</evidence>
<proteinExistence type="inferred from homology"/>
<evidence type="ECO:0000256" key="1">
    <source>
        <dbReference type="ARBA" id="ARBA00004496"/>
    </source>
</evidence>
<evidence type="ECO:0000313" key="14">
    <source>
        <dbReference type="EMBL" id="KYJ86508.1"/>
    </source>
</evidence>
<comment type="catalytic activity">
    <reaction evidence="9 12">
        <text>tRNA(Pro) + L-proline + ATP = L-prolyl-tRNA(Pro) + AMP + diphosphate</text>
        <dbReference type="Rhea" id="RHEA:14305"/>
        <dbReference type="Rhea" id="RHEA-COMP:9700"/>
        <dbReference type="Rhea" id="RHEA-COMP:9702"/>
        <dbReference type="ChEBI" id="CHEBI:30616"/>
        <dbReference type="ChEBI" id="CHEBI:33019"/>
        <dbReference type="ChEBI" id="CHEBI:60039"/>
        <dbReference type="ChEBI" id="CHEBI:78442"/>
        <dbReference type="ChEBI" id="CHEBI:78532"/>
        <dbReference type="ChEBI" id="CHEBI:456215"/>
        <dbReference type="EC" id="6.1.1.15"/>
    </reaction>
</comment>
<evidence type="ECO:0000256" key="3">
    <source>
        <dbReference type="ARBA" id="ARBA00022490"/>
    </source>
</evidence>
<keyword evidence="8 12" id="KW-0030">Aminoacyl-tRNA synthetase</keyword>
<dbReference type="Gene3D" id="3.30.930.10">
    <property type="entry name" value="Bira Bifunctional Protein, Domain 2"/>
    <property type="match status" value="2"/>
</dbReference>
<dbReference type="InterPro" id="IPR002314">
    <property type="entry name" value="aa-tRNA-synt_IIb"/>
</dbReference>
<evidence type="ECO:0000256" key="7">
    <source>
        <dbReference type="ARBA" id="ARBA00022917"/>
    </source>
</evidence>
<dbReference type="Proteomes" id="UP000075359">
    <property type="component" value="Unassembled WGS sequence"/>
</dbReference>
<dbReference type="SUPFAM" id="SSF55681">
    <property type="entry name" value="Class II aaRS and biotin synthetases"/>
    <property type="match status" value="1"/>
</dbReference>
<evidence type="ECO:0000313" key="15">
    <source>
        <dbReference type="Proteomes" id="UP000075359"/>
    </source>
</evidence>
<dbReference type="InterPro" id="IPR045864">
    <property type="entry name" value="aa-tRNA-synth_II/BPL/LPL"/>
</dbReference>
<dbReference type="AlphaFoldDB" id="A0A151CG46"/>
<dbReference type="InterPro" id="IPR036754">
    <property type="entry name" value="YbaK/aa-tRNA-synt-asso_dom_sf"/>
</dbReference>